<dbReference type="EMBL" id="JAUEPR010000011">
    <property type="protein sequence ID" value="KAK0479750.1"/>
    <property type="molecule type" value="Genomic_DNA"/>
</dbReference>
<evidence type="ECO:0000313" key="3">
    <source>
        <dbReference type="Proteomes" id="UP001175227"/>
    </source>
</evidence>
<proteinExistence type="predicted"/>
<protein>
    <submittedName>
        <fullName evidence="2">Uncharacterized protein</fullName>
    </submittedName>
</protein>
<reference evidence="2" key="1">
    <citation type="submission" date="2023-06" db="EMBL/GenBank/DDBJ databases">
        <authorList>
            <consortium name="Lawrence Berkeley National Laboratory"/>
            <person name="Ahrendt S."/>
            <person name="Sahu N."/>
            <person name="Indic B."/>
            <person name="Wong-Bajracharya J."/>
            <person name="Merenyi Z."/>
            <person name="Ke H.-M."/>
            <person name="Monk M."/>
            <person name="Kocsube S."/>
            <person name="Drula E."/>
            <person name="Lipzen A."/>
            <person name="Balint B."/>
            <person name="Henrissat B."/>
            <person name="Andreopoulos B."/>
            <person name="Martin F.M."/>
            <person name="Harder C.B."/>
            <person name="Rigling D."/>
            <person name="Ford K.L."/>
            <person name="Foster G.D."/>
            <person name="Pangilinan J."/>
            <person name="Papanicolaou A."/>
            <person name="Barry K."/>
            <person name="LaButti K."/>
            <person name="Viragh M."/>
            <person name="Koriabine M."/>
            <person name="Yan M."/>
            <person name="Riley R."/>
            <person name="Champramary S."/>
            <person name="Plett K.L."/>
            <person name="Tsai I.J."/>
            <person name="Slot J."/>
            <person name="Sipos G."/>
            <person name="Plett J."/>
            <person name="Nagy L.G."/>
            <person name="Grigoriev I.V."/>
        </authorList>
    </citation>
    <scope>NUCLEOTIDE SEQUENCE</scope>
    <source>
        <strain evidence="2">ICMP 16352</strain>
    </source>
</reference>
<dbReference type="Proteomes" id="UP001175227">
    <property type="component" value="Unassembled WGS sequence"/>
</dbReference>
<evidence type="ECO:0000256" key="1">
    <source>
        <dbReference type="SAM" id="MobiDB-lite"/>
    </source>
</evidence>
<name>A0AA39P9F9_9AGAR</name>
<keyword evidence="3" id="KW-1185">Reference proteome</keyword>
<feature type="compositionally biased region" description="Polar residues" evidence="1">
    <location>
        <begin position="1"/>
        <end position="11"/>
    </location>
</feature>
<organism evidence="2 3">
    <name type="scientific">Armillaria novae-zelandiae</name>
    <dbReference type="NCBI Taxonomy" id="153914"/>
    <lineage>
        <taxon>Eukaryota</taxon>
        <taxon>Fungi</taxon>
        <taxon>Dikarya</taxon>
        <taxon>Basidiomycota</taxon>
        <taxon>Agaricomycotina</taxon>
        <taxon>Agaricomycetes</taxon>
        <taxon>Agaricomycetidae</taxon>
        <taxon>Agaricales</taxon>
        <taxon>Marasmiineae</taxon>
        <taxon>Physalacriaceae</taxon>
        <taxon>Armillaria</taxon>
    </lineage>
</organism>
<accession>A0AA39P9F9</accession>
<comment type="caution">
    <text evidence="2">The sequence shown here is derived from an EMBL/GenBank/DDBJ whole genome shotgun (WGS) entry which is preliminary data.</text>
</comment>
<feature type="compositionally biased region" description="Polar residues" evidence="1">
    <location>
        <begin position="20"/>
        <end position="35"/>
    </location>
</feature>
<gene>
    <name evidence="2" type="ORF">IW261DRAFT_1564405</name>
</gene>
<evidence type="ECO:0000313" key="2">
    <source>
        <dbReference type="EMBL" id="KAK0479750.1"/>
    </source>
</evidence>
<dbReference type="AlphaFoldDB" id="A0AA39P9F9"/>
<sequence>MTQTNITTNDPNAPPAALPTWSSETRTNENTMATSHSQSLDYLGHAAAVALETNRRTIHHLWRSTVANQGIPAAPNSISAEENIADNADNAHEIDSDIVDETISRNADEASPSVVFGLCHH</sequence>
<feature type="region of interest" description="Disordered" evidence="1">
    <location>
        <begin position="1"/>
        <end position="35"/>
    </location>
</feature>